<feature type="compositionally biased region" description="Basic and acidic residues" evidence="3">
    <location>
        <begin position="413"/>
        <end position="441"/>
    </location>
</feature>
<feature type="compositionally biased region" description="Low complexity" evidence="3">
    <location>
        <begin position="442"/>
        <end position="456"/>
    </location>
</feature>
<sequence>MAIARLNMKAGMKGRGADHSAYISREGKYANRLERGERLEATDHGNMPEWAKDNPQQFWLAADAYERKNGTSYREMEIALPRELNSEQREALVRDWTEQELGDKHAYQWAIHVPTAADGGEQPHVHLMFSERQRDGIEREPDQYFKRYNSRNPEAGGARKGYGEHGGQPRTLEQRREELVALRGRWETKANEHLERAGQRERIDMRSYTAQGKDAIPEKKQLPSEWRDERKRAEILDFRAAKAEQEQAQKDAGKVLYEHNSAVEHYRGVVAAVPEHRLKNSSPDSIALDLREKLVGQRVDSDPAVVAAREQEEKTGKALENARQERDKTRQEAEQQRQEQQRWEEENRMRRWLHDKGIKKDERYTGLQQQREKSEQQAQAAVQKEQQAEMQHRQAVTAREETETDVRQQANEKWFEHHHTAVKEAAAERQRELERQEREQQQAKQAEYQQLIAQQQRQREQEKEQEHTPERQHGRGMSM</sequence>
<evidence type="ECO:0000256" key="2">
    <source>
        <dbReference type="ARBA" id="ARBA00022971"/>
    </source>
</evidence>
<name>A0A142EC54_ECOLX</name>
<feature type="compositionally biased region" description="Low complexity" evidence="3">
    <location>
        <begin position="376"/>
        <end position="385"/>
    </location>
</feature>
<feature type="domain" description="MobA/MobL protein" evidence="4">
    <location>
        <begin position="46"/>
        <end position="220"/>
    </location>
</feature>
<evidence type="ECO:0000256" key="1">
    <source>
        <dbReference type="ARBA" id="ARBA00010873"/>
    </source>
</evidence>
<keyword evidence="5" id="KW-0614">Plasmid</keyword>
<proteinExistence type="inferred from homology"/>
<dbReference type="EMBL" id="KU295136">
    <property type="protein sequence ID" value="AMQ45742.1"/>
    <property type="molecule type" value="Genomic_DNA"/>
</dbReference>
<comment type="similarity">
    <text evidence="1">Belongs to the MobA/MobL family.</text>
</comment>
<feature type="region of interest" description="Disordered" evidence="3">
    <location>
        <begin position="297"/>
        <end position="479"/>
    </location>
</feature>
<dbReference type="Gene3D" id="3.30.930.30">
    <property type="match status" value="1"/>
</dbReference>
<feature type="compositionally biased region" description="Basic and acidic residues" evidence="3">
    <location>
        <begin position="457"/>
        <end position="473"/>
    </location>
</feature>
<feature type="region of interest" description="Disordered" evidence="3">
    <location>
        <begin position="147"/>
        <end position="173"/>
    </location>
</feature>
<dbReference type="InterPro" id="IPR005053">
    <property type="entry name" value="MobA_MobL"/>
</dbReference>
<reference evidence="5" key="1">
    <citation type="submission" date="2015-12" db="EMBL/GenBank/DDBJ databases">
        <title>Molecular Epidemiology and Plasmid Analysis of KPC-Producing Escherichia coli.</title>
        <authorList>
            <person name="Chavda K."/>
            <person name="Chen L."/>
            <person name="Kreiswirth B."/>
        </authorList>
    </citation>
    <scope>NUCLEOTIDE SEQUENCE</scope>
    <source>
        <strain evidence="5">BK28610</strain>
        <plasmid evidence="5">pBK28610</plasmid>
    </source>
</reference>
<accession>A0A142EC54</accession>
<evidence type="ECO:0000313" key="5">
    <source>
        <dbReference type="EMBL" id="AMQ45742.1"/>
    </source>
</evidence>
<geneLocation type="plasmid" evidence="5">
    <name>pBK28610</name>
</geneLocation>
<keyword evidence="2" id="KW-0184">Conjugation</keyword>
<dbReference type="RefSeq" id="WP_052683669.1">
    <property type="nucleotide sequence ID" value="NZ_KU295136.1"/>
</dbReference>
<dbReference type="AlphaFoldDB" id="A0A142EC54"/>
<organism evidence="5">
    <name type="scientific">Escherichia coli</name>
    <dbReference type="NCBI Taxonomy" id="562"/>
    <lineage>
        <taxon>Bacteria</taxon>
        <taxon>Pseudomonadati</taxon>
        <taxon>Pseudomonadota</taxon>
        <taxon>Gammaproteobacteria</taxon>
        <taxon>Enterobacterales</taxon>
        <taxon>Enterobacteriaceae</taxon>
        <taxon>Escherichia</taxon>
    </lineage>
</organism>
<feature type="compositionally biased region" description="Basic and acidic residues" evidence="3">
    <location>
        <begin position="386"/>
        <end position="406"/>
    </location>
</feature>
<evidence type="ECO:0000259" key="4">
    <source>
        <dbReference type="Pfam" id="PF03389"/>
    </source>
</evidence>
<dbReference type="Pfam" id="PF03389">
    <property type="entry name" value="MobA_MobL"/>
    <property type="match status" value="1"/>
</dbReference>
<evidence type="ECO:0000256" key="3">
    <source>
        <dbReference type="SAM" id="MobiDB-lite"/>
    </source>
</evidence>
<feature type="compositionally biased region" description="Basic and acidic residues" evidence="3">
    <location>
        <begin position="309"/>
        <end position="375"/>
    </location>
</feature>
<protein>
    <recommendedName>
        <fullName evidence="4">MobA/MobL protein domain-containing protein</fullName>
    </recommendedName>
</protein>